<sequence>MFGLTPYDKWQRGIERKRSDWDIERMFDNMLESFYNNTPFPNLLNSKEMNMKVDIKENDKEYTLEAEMPGAKKGEINLDLKDDILTISWERKNEVNEEKENYIRKERSYGSTSRSFYVDDVDIEKSTAKFEDGVLVVNLPKKEPSLPKNSTIKIQ</sequence>
<dbReference type="KEGG" id="spoa:EQM13_00840"/>
<reference evidence="5" key="1">
    <citation type="submission" date="2019-01" db="EMBL/GenBank/DDBJ databases">
        <title>Draft genomes of a novel of Sporanaerobacter strains.</title>
        <authorList>
            <person name="Ma S."/>
        </authorList>
    </citation>
    <scope>NUCLEOTIDE SEQUENCE [LARGE SCALE GENOMIC DNA]</scope>
    <source>
        <strain evidence="5">NJN-17</strain>
    </source>
</reference>
<dbReference type="Proteomes" id="UP000287969">
    <property type="component" value="Chromosome"/>
</dbReference>
<dbReference type="AlphaFoldDB" id="A0A410Q897"/>
<name>A0A410Q897_9FIRM</name>
<proteinExistence type="inferred from homology"/>
<gene>
    <name evidence="4" type="ORF">EQM13_00840</name>
</gene>
<comment type="similarity">
    <text evidence="1 2">Belongs to the small heat shock protein (HSP20) family.</text>
</comment>
<dbReference type="CDD" id="cd06471">
    <property type="entry name" value="ACD_LpsHSP_like"/>
    <property type="match status" value="1"/>
</dbReference>
<evidence type="ECO:0000256" key="2">
    <source>
        <dbReference type="RuleBase" id="RU003616"/>
    </source>
</evidence>
<dbReference type="PROSITE" id="PS01031">
    <property type="entry name" value="SHSP"/>
    <property type="match status" value="1"/>
</dbReference>
<accession>A0A410Q897</accession>
<evidence type="ECO:0000259" key="3">
    <source>
        <dbReference type="PROSITE" id="PS01031"/>
    </source>
</evidence>
<dbReference type="EMBL" id="CP035282">
    <property type="protein sequence ID" value="QAT60217.1"/>
    <property type="molecule type" value="Genomic_DNA"/>
</dbReference>
<dbReference type="Pfam" id="PF00011">
    <property type="entry name" value="HSP20"/>
    <property type="match status" value="1"/>
</dbReference>
<dbReference type="RefSeq" id="WP_128751653.1">
    <property type="nucleotide sequence ID" value="NZ_CP035282.1"/>
</dbReference>
<organism evidence="4 5">
    <name type="scientific">Acidilutibacter cellobiosedens</name>
    <dbReference type="NCBI Taxonomy" id="2507161"/>
    <lineage>
        <taxon>Bacteria</taxon>
        <taxon>Bacillati</taxon>
        <taxon>Bacillota</taxon>
        <taxon>Tissierellia</taxon>
        <taxon>Tissierellales</taxon>
        <taxon>Acidilutibacteraceae</taxon>
        <taxon>Acidilutibacter</taxon>
    </lineage>
</organism>
<dbReference type="InterPro" id="IPR002068">
    <property type="entry name" value="A-crystallin/Hsp20_dom"/>
</dbReference>
<evidence type="ECO:0000256" key="1">
    <source>
        <dbReference type="PROSITE-ProRule" id="PRU00285"/>
    </source>
</evidence>
<dbReference type="InterPro" id="IPR031107">
    <property type="entry name" value="Small_HSP"/>
</dbReference>
<keyword evidence="5" id="KW-1185">Reference proteome</keyword>
<dbReference type="PANTHER" id="PTHR11527">
    <property type="entry name" value="HEAT-SHOCK PROTEIN 20 FAMILY MEMBER"/>
    <property type="match status" value="1"/>
</dbReference>
<protein>
    <submittedName>
        <fullName evidence="4">Hsp20/alpha crystallin family protein</fullName>
    </submittedName>
</protein>
<evidence type="ECO:0000313" key="5">
    <source>
        <dbReference type="Proteomes" id="UP000287969"/>
    </source>
</evidence>
<dbReference type="OrthoDB" id="9811615at2"/>
<dbReference type="InterPro" id="IPR008978">
    <property type="entry name" value="HSP20-like_chaperone"/>
</dbReference>
<feature type="domain" description="SHSP" evidence="3">
    <location>
        <begin position="44"/>
        <end position="155"/>
    </location>
</feature>
<evidence type="ECO:0000313" key="4">
    <source>
        <dbReference type="EMBL" id="QAT60217.1"/>
    </source>
</evidence>
<dbReference type="SUPFAM" id="SSF49764">
    <property type="entry name" value="HSP20-like chaperones"/>
    <property type="match status" value="1"/>
</dbReference>
<dbReference type="Gene3D" id="2.60.40.790">
    <property type="match status" value="1"/>
</dbReference>